<evidence type="ECO:0000313" key="2">
    <source>
        <dbReference type="EMBL" id="OEH73859.1"/>
    </source>
</evidence>
<dbReference type="AlphaFoldDB" id="A0A1D3CRN1"/>
<dbReference type="InParanoid" id="A0A1D3CRN1"/>
<evidence type="ECO:0000256" key="1">
    <source>
        <dbReference type="SAM" id="MobiDB-lite"/>
    </source>
</evidence>
<feature type="compositionally biased region" description="Basic and acidic residues" evidence="1">
    <location>
        <begin position="178"/>
        <end position="197"/>
    </location>
</feature>
<sequence>MVVLRSAPSPPKEDAECHEASVLERQRGPAIAVVLPWFARSDSDAQLSANASPRDVEARKGADRGHGCGGASSAAEAALRARRHHQPPSRSESQSDASEKASADGIEQRKEFFNRAEPRWTPEDTLFRAARTSAEATTSEDRDGALTPEVENARSSFAEVRLPSREPESDEDGYELVEIPHAERGRAEKAGDSRRPDGSGSTSLFVPSAFADEHGRDAERDREGSFIDTLTLPLNAELTADQVAIVSVHDRIRIRGYILRINMELLRNALRLFARMVATLLSGSVEFERLLKGCETHCASPHRLREDLQKVKQHMFTSEEYKHYAESANDILSLDEKIVSALQKAAMLTESNLSALAQETSLTLPLQERVMITTHRFTPRLKGGRLSRTRKAFKTEDYARSSSGLPISSGPT</sequence>
<dbReference type="VEuPathDB" id="ToxoDB:cyc_00608"/>
<reference evidence="2 3" key="1">
    <citation type="journal article" date="2016" name="BMC Genomics">
        <title>Comparative genomics reveals Cyclospora cayetanensis possesses coccidia-like metabolism and invasion components but unique surface antigens.</title>
        <authorList>
            <person name="Liu S."/>
            <person name="Wang L."/>
            <person name="Zheng H."/>
            <person name="Xu Z."/>
            <person name="Roellig D.M."/>
            <person name="Li N."/>
            <person name="Frace M.A."/>
            <person name="Tang K."/>
            <person name="Arrowood M.J."/>
            <person name="Moss D.M."/>
            <person name="Zhang L."/>
            <person name="Feng Y."/>
            <person name="Xiao L."/>
        </authorList>
    </citation>
    <scope>NUCLEOTIDE SEQUENCE [LARGE SCALE GENOMIC DNA]</scope>
    <source>
        <strain evidence="2 3">CHN_HEN01</strain>
    </source>
</reference>
<feature type="compositionally biased region" description="Basic and acidic residues" evidence="1">
    <location>
        <begin position="97"/>
        <end position="126"/>
    </location>
</feature>
<feature type="region of interest" description="Disordered" evidence="1">
    <location>
        <begin position="45"/>
        <end position="222"/>
    </location>
</feature>
<gene>
    <name evidence="2" type="ORF">cyc_00608</name>
</gene>
<protein>
    <submittedName>
        <fullName evidence="2">Uncharacterized protein</fullName>
    </submittedName>
</protein>
<feature type="compositionally biased region" description="Basic and acidic residues" evidence="1">
    <location>
        <begin position="11"/>
        <end position="21"/>
    </location>
</feature>
<accession>A0A1D3CRN1</accession>
<keyword evidence="3" id="KW-1185">Reference proteome</keyword>
<feature type="compositionally biased region" description="Basic and acidic residues" evidence="1">
    <location>
        <begin position="211"/>
        <end position="222"/>
    </location>
</feature>
<proteinExistence type="predicted"/>
<name>A0A1D3CRN1_9EIME</name>
<comment type="caution">
    <text evidence="2">The sequence shown here is derived from an EMBL/GenBank/DDBJ whole genome shotgun (WGS) entry which is preliminary data.</text>
</comment>
<evidence type="ECO:0000313" key="3">
    <source>
        <dbReference type="Proteomes" id="UP000095192"/>
    </source>
</evidence>
<feature type="compositionally biased region" description="Low complexity" evidence="1">
    <location>
        <begin position="128"/>
        <end position="137"/>
    </location>
</feature>
<dbReference type="EMBL" id="JROU02002224">
    <property type="protein sequence ID" value="OEH73859.1"/>
    <property type="molecule type" value="Genomic_DNA"/>
</dbReference>
<organism evidence="2 3">
    <name type="scientific">Cyclospora cayetanensis</name>
    <dbReference type="NCBI Taxonomy" id="88456"/>
    <lineage>
        <taxon>Eukaryota</taxon>
        <taxon>Sar</taxon>
        <taxon>Alveolata</taxon>
        <taxon>Apicomplexa</taxon>
        <taxon>Conoidasida</taxon>
        <taxon>Coccidia</taxon>
        <taxon>Eucoccidiorida</taxon>
        <taxon>Eimeriorina</taxon>
        <taxon>Eimeriidae</taxon>
        <taxon>Cyclospora</taxon>
    </lineage>
</organism>
<feature type="region of interest" description="Disordered" evidence="1">
    <location>
        <begin position="1"/>
        <end position="21"/>
    </location>
</feature>
<feature type="compositionally biased region" description="Basic and acidic residues" evidence="1">
    <location>
        <begin position="54"/>
        <end position="66"/>
    </location>
</feature>
<dbReference type="Proteomes" id="UP000095192">
    <property type="component" value="Unassembled WGS sequence"/>
</dbReference>